<evidence type="ECO:0000256" key="2">
    <source>
        <dbReference type="SAM" id="Phobius"/>
    </source>
</evidence>
<keyword evidence="2" id="KW-0812">Transmembrane</keyword>
<dbReference type="EMBL" id="CH476594">
    <property type="protein sequence ID" value="EAU39569.1"/>
    <property type="molecule type" value="Genomic_DNA"/>
</dbReference>
<evidence type="ECO:0000313" key="3">
    <source>
        <dbReference type="EMBL" id="EAU39569.1"/>
    </source>
</evidence>
<dbReference type="STRING" id="341663.Q0CZG1"/>
<feature type="transmembrane region" description="Helical" evidence="2">
    <location>
        <begin position="25"/>
        <end position="45"/>
    </location>
</feature>
<dbReference type="OMA" id="YQRIPGF"/>
<dbReference type="RefSeq" id="XP_001211009.1">
    <property type="nucleotide sequence ID" value="XM_001211009.1"/>
</dbReference>
<gene>
    <name evidence="3" type="ORF">ATEG_00923</name>
</gene>
<protein>
    <recommendedName>
        <fullName evidence="5">Ubiquitin conjugating enzyme</fullName>
    </recommendedName>
</protein>
<reference evidence="4" key="1">
    <citation type="submission" date="2005-09" db="EMBL/GenBank/DDBJ databases">
        <title>Annotation of the Aspergillus terreus NIH2624 genome.</title>
        <authorList>
            <person name="Birren B.W."/>
            <person name="Lander E.S."/>
            <person name="Galagan J.E."/>
            <person name="Nusbaum C."/>
            <person name="Devon K."/>
            <person name="Henn M."/>
            <person name="Ma L.-J."/>
            <person name="Jaffe D.B."/>
            <person name="Butler J."/>
            <person name="Alvarez P."/>
            <person name="Gnerre S."/>
            <person name="Grabherr M."/>
            <person name="Kleber M."/>
            <person name="Mauceli E.W."/>
            <person name="Brockman W."/>
            <person name="Rounsley S."/>
            <person name="Young S.K."/>
            <person name="LaButti K."/>
            <person name="Pushparaj V."/>
            <person name="DeCaprio D."/>
            <person name="Crawford M."/>
            <person name="Koehrsen M."/>
            <person name="Engels R."/>
            <person name="Montgomery P."/>
            <person name="Pearson M."/>
            <person name="Howarth C."/>
            <person name="Larson L."/>
            <person name="Luoma S."/>
            <person name="White J."/>
            <person name="Alvarado L."/>
            <person name="Kodira C.D."/>
            <person name="Zeng Q."/>
            <person name="Oleary S."/>
            <person name="Yandava C."/>
            <person name="Denning D.W."/>
            <person name="Nierman W.C."/>
            <person name="Milne T."/>
            <person name="Madden K."/>
        </authorList>
    </citation>
    <scope>NUCLEOTIDE SEQUENCE [LARGE SCALE GENOMIC DNA]</scope>
    <source>
        <strain evidence="4">NIH 2624 / FGSC A1156</strain>
    </source>
</reference>
<feature type="transmembrane region" description="Helical" evidence="2">
    <location>
        <begin position="192"/>
        <end position="220"/>
    </location>
</feature>
<dbReference type="VEuPathDB" id="FungiDB:ATEG_00923"/>
<evidence type="ECO:0000313" key="4">
    <source>
        <dbReference type="Proteomes" id="UP000007963"/>
    </source>
</evidence>
<evidence type="ECO:0008006" key="5">
    <source>
        <dbReference type="Google" id="ProtNLM"/>
    </source>
</evidence>
<dbReference type="Proteomes" id="UP000007963">
    <property type="component" value="Unassembled WGS sequence"/>
</dbReference>
<dbReference type="GeneID" id="4355686"/>
<sequence>MVVSSLVRRGVEFAAQQPEQPNIHFSGWLLGLFIFTVLAFCFALFKIDYTYGMVVATLAAVEETNPDIYVRIDANLDPTKPTDPNEVAAEAPPPKPITSKLRTTIRHLRARAGFWSRFRGLSMFLTYVMASSFLYAVMPVSMNNFLGQFVCQTIIGVVLANLQLAWVHIVISEPSPKRFYQRIPGYKAWLRIAPVVAFEHAVVATAFYVPLILTVGVHGWKFLEGGSLSTTPSNSELKAAAGAMVAPCVLSFLVSIPARAIFLRVAASMLPDEDEAIVPFDRSFGGKVVPAILGGSGKLSIRDAWKTFDGPARMRYCKVIAKVFAMEVGVSVFFTLLLAAQVYAGAVSIGSTRN</sequence>
<feature type="transmembrane region" description="Helical" evidence="2">
    <location>
        <begin position="240"/>
        <end position="262"/>
    </location>
</feature>
<feature type="region of interest" description="Disordered" evidence="1">
    <location>
        <begin position="76"/>
        <end position="98"/>
    </location>
</feature>
<dbReference type="AlphaFoldDB" id="Q0CZG1"/>
<dbReference type="OrthoDB" id="2896006at2759"/>
<feature type="transmembrane region" description="Helical" evidence="2">
    <location>
        <begin position="121"/>
        <end position="140"/>
    </location>
</feature>
<dbReference type="eggNOG" id="ENOG502SERQ">
    <property type="taxonomic scope" value="Eukaryota"/>
</dbReference>
<proteinExistence type="predicted"/>
<keyword evidence="2" id="KW-0472">Membrane</keyword>
<accession>Q0CZG1</accession>
<evidence type="ECO:0000256" key="1">
    <source>
        <dbReference type="SAM" id="MobiDB-lite"/>
    </source>
</evidence>
<dbReference type="HOGENOM" id="CLU_038857_1_1_1"/>
<organism evidence="3 4">
    <name type="scientific">Aspergillus terreus (strain NIH 2624 / FGSC A1156)</name>
    <dbReference type="NCBI Taxonomy" id="341663"/>
    <lineage>
        <taxon>Eukaryota</taxon>
        <taxon>Fungi</taxon>
        <taxon>Dikarya</taxon>
        <taxon>Ascomycota</taxon>
        <taxon>Pezizomycotina</taxon>
        <taxon>Eurotiomycetes</taxon>
        <taxon>Eurotiomycetidae</taxon>
        <taxon>Eurotiales</taxon>
        <taxon>Aspergillaceae</taxon>
        <taxon>Aspergillus</taxon>
        <taxon>Aspergillus subgen. Circumdati</taxon>
    </lineage>
</organism>
<feature type="transmembrane region" description="Helical" evidence="2">
    <location>
        <begin position="323"/>
        <end position="344"/>
    </location>
</feature>
<name>Q0CZG1_ASPTN</name>
<keyword evidence="2" id="KW-1133">Transmembrane helix</keyword>
<feature type="transmembrane region" description="Helical" evidence="2">
    <location>
        <begin position="146"/>
        <end position="171"/>
    </location>
</feature>